<comment type="caution">
    <text evidence="2">The sequence shown here is derived from an EMBL/GenBank/DDBJ whole genome shotgun (WGS) entry which is preliminary data.</text>
</comment>
<evidence type="ECO:0000256" key="1">
    <source>
        <dbReference type="SAM" id="MobiDB-lite"/>
    </source>
</evidence>
<dbReference type="Pfam" id="PF06013">
    <property type="entry name" value="WXG100"/>
    <property type="match status" value="1"/>
</dbReference>
<sequence length="582" mass="59547">MAASDPSPPPFDLGLENLTFDQLVQLVNELPPELFYQQAQLFDAAAARFETALSDFRRESRQIGEYWDGLISEAFEEVSQELSGWITKTAQPIPSVAQALRQAGDALALAQQRIRDLQAHQAQQAAAPPPATAPPPGTPTPEQLDHDAAVQILRDLGTAYQDIGLGIAPMDDAGGKDTKSGDNGPGTGDGGNGDGNNVVRTDYKLTDDGLNAPYPVGTGIFGATGFGPGSGGVFGAGRFFASGGSATEAAYTTENGPLGLTGQQSGTGSQHSVVTPTDAPRTFSAFALAPQTEEAVVPAVLGRTATTVPAEETAVSTKSKKSTKKKAAEETEEGTFTAETERPITVSEATVENTDTPAETPLVTVSHTPVHVTTPATVTTQATTQITAAATAGTPQTPVTPGTPQVPGGTGHQVTVNAATAERVVQTGGGLGGATTGGYSTPSVTNVAHTTSPSPVRPLTNLTAATEAGFPMTTGGGGAAAPGATAGAGSTTHPMSPMMMGGMRGQNQQENERMADVPIGPGPDVWDRGMGAPSVLGRPQSRQQQSQAAEPSGANADRLAELQQLLGDDDVLGRIRERRGDG</sequence>
<evidence type="ECO:0000313" key="3">
    <source>
        <dbReference type="Proteomes" id="UP000658656"/>
    </source>
</evidence>
<dbReference type="RefSeq" id="WP_145937600.1">
    <property type="nucleotide sequence ID" value="NZ_BNAV01000002.1"/>
</dbReference>
<dbReference type="Gene3D" id="1.10.287.1060">
    <property type="entry name" value="ESAT-6-like"/>
    <property type="match status" value="1"/>
</dbReference>
<dbReference type="InterPro" id="IPR010310">
    <property type="entry name" value="T7SS_ESAT-6-like"/>
</dbReference>
<accession>A0A8H9M8V7</accession>
<feature type="region of interest" description="Disordered" evidence="1">
    <location>
        <begin position="170"/>
        <end position="197"/>
    </location>
</feature>
<reference evidence="2" key="2">
    <citation type="submission" date="2020-09" db="EMBL/GenBank/DDBJ databases">
        <authorList>
            <person name="Sun Q."/>
            <person name="Zhou Y."/>
        </authorList>
    </citation>
    <scope>NUCLEOTIDE SEQUENCE</scope>
    <source>
        <strain evidence="2">CGMCC 4.7679</strain>
    </source>
</reference>
<dbReference type="EMBL" id="BNAV01000002">
    <property type="protein sequence ID" value="GHF44840.1"/>
    <property type="molecule type" value="Genomic_DNA"/>
</dbReference>
<dbReference type="SUPFAM" id="SSF140453">
    <property type="entry name" value="EsxAB dimer-like"/>
    <property type="match status" value="1"/>
</dbReference>
<feature type="region of interest" description="Disordered" evidence="1">
    <location>
        <begin position="308"/>
        <end position="354"/>
    </location>
</feature>
<organism evidence="2 3">
    <name type="scientific">Amycolatopsis bartoniae</name>
    <dbReference type="NCBI Taxonomy" id="941986"/>
    <lineage>
        <taxon>Bacteria</taxon>
        <taxon>Bacillati</taxon>
        <taxon>Actinomycetota</taxon>
        <taxon>Actinomycetes</taxon>
        <taxon>Pseudonocardiales</taxon>
        <taxon>Pseudonocardiaceae</taxon>
        <taxon>Amycolatopsis</taxon>
    </lineage>
</organism>
<dbReference type="AlphaFoldDB" id="A0A8H9M8V7"/>
<proteinExistence type="predicted"/>
<feature type="region of interest" description="Disordered" evidence="1">
    <location>
        <begin position="117"/>
        <end position="143"/>
    </location>
</feature>
<protein>
    <submittedName>
        <fullName evidence="2">Uncharacterized protein</fullName>
    </submittedName>
</protein>
<evidence type="ECO:0000313" key="2">
    <source>
        <dbReference type="EMBL" id="GHF44840.1"/>
    </source>
</evidence>
<dbReference type="Proteomes" id="UP000658656">
    <property type="component" value="Unassembled WGS sequence"/>
</dbReference>
<feature type="compositionally biased region" description="Pro residues" evidence="1">
    <location>
        <begin position="127"/>
        <end position="139"/>
    </location>
</feature>
<feature type="compositionally biased region" description="Gly residues" evidence="1">
    <location>
        <begin position="183"/>
        <end position="194"/>
    </location>
</feature>
<name>A0A8H9M8V7_9PSEU</name>
<feature type="compositionally biased region" description="Low complexity" evidence="1">
    <location>
        <begin position="308"/>
        <end position="317"/>
    </location>
</feature>
<dbReference type="InterPro" id="IPR036689">
    <property type="entry name" value="ESAT-6-like_sf"/>
</dbReference>
<reference evidence="2" key="1">
    <citation type="journal article" date="2014" name="Int. J. Syst. Evol. Microbiol.">
        <title>Complete genome sequence of Corynebacterium casei LMG S-19264T (=DSM 44701T), isolated from a smear-ripened cheese.</title>
        <authorList>
            <consortium name="US DOE Joint Genome Institute (JGI-PGF)"/>
            <person name="Walter F."/>
            <person name="Albersmeier A."/>
            <person name="Kalinowski J."/>
            <person name="Ruckert C."/>
        </authorList>
    </citation>
    <scope>NUCLEOTIDE SEQUENCE</scope>
    <source>
        <strain evidence="2">CGMCC 4.7679</strain>
    </source>
</reference>
<feature type="compositionally biased region" description="Low complexity" evidence="1">
    <location>
        <begin position="538"/>
        <end position="551"/>
    </location>
</feature>
<feature type="region of interest" description="Disordered" evidence="1">
    <location>
        <begin position="521"/>
        <end position="557"/>
    </location>
</feature>
<keyword evidence="3" id="KW-1185">Reference proteome</keyword>
<dbReference type="OrthoDB" id="3638656at2"/>
<gene>
    <name evidence="2" type="ORF">GCM10017566_17340</name>
</gene>